<dbReference type="EMBL" id="UINC01001702">
    <property type="protein sequence ID" value="SUZ86837.1"/>
    <property type="molecule type" value="Genomic_DNA"/>
</dbReference>
<dbReference type="GO" id="GO:0008360">
    <property type="term" value="P:regulation of cell shape"/>
    <property type="evidence" value="ECO:0007669"/>
    <property type="project" value="UniProtKB-KW"/>
</dbReference>
<dbReference type="InterPro" id="IPR042177">
    <property type="entry name" value="Cell/Rod_1"/>
</dbReference>
<dbReference type="PIRSF" id="PIRSF038471">
    <property type="entry name" value="MreC"/>
    <property type="match status" value="1"/>
</dbReference>
<evidence type="ECO:0000259" key="5">
    <source>
        <dbReference type="Pfam" id="PF04085"/>
    </source>
</evidence>
<dbReference type="InterPro" id="IPR042175">
    <property type="entry name" value="Cell/Rod_MreC_2"/>
</dbReference>
<dbReference type="Gene3D" id="2.40.10.350">
    <property type="entry name" value="Rod shape-determining protein MreC, domain 2"/>
    <property type="match status" value="1"/>
</dbReference>
<keyword evidence="3" id="KW-0133">Cell shape</keyword>
<evidence type="ECO:0000313" key="6">
    <source>
        <dbReference type="EMBL" id="SUZ86837.1"/>
    </source>
</evidence>
<dbReference type="GO" id="GO:0005886">
    <property type="term" value="C:plasma membrane"/>
    <property type="evidence" value="ECO:0007669"/>
    <property type="project" value="TreeGrafter"/>
</dbReference>
<evidence type="ECO:0000256" key="4">
    <source>
        <dbReference type="ARBA" id="ARBA00032089"/>
    </source>
</evidence>
<dbReference type="AlphaFoldDB" id="A0A381RAF2"/>
<protein>
    <recommendedName>
        <fullName evidence="2">Cell shape-determining protein MreC</fullName>
    </recommendedName>
    <alternativeName>
        <fullName evidence="4">Cell shape protein MreC</fullName>
    </alternativeName>
</protein>
<feature type="domain" description="Rod shape-determining protein MreC beta-barrel core" evidence="5">
    <location>
        <begin position="126"/>
        <end position="270"/>
    </location>
</feature>
<dbReference type="InterPro" id="IPR055342">
    <property type="entry name" value="MreC_beta-barrel_core"/>
</dbReference>
<evidence type="ECO:0000256" key="3">
    <source>
        <dbReference type="ARBA" id="ARBA00022960"/>
    </source>
</evidence>
<comment type="similarity">
    <text evidence="1">Belongs to the MreC family.</text>
</comment>
<dbReference type="InterPro" id="IPR007221">
    <property type="entry name" value="MreC"/>
</dbReference>
<gene>
    <name evidence="6" type="ORF">METZ01_LOCUS39691</name>
</gene>
<evidence type="ECO:0000256" key="1">
    <source>
        <dbReference type="ARBA" id="ARBA00009369"/>
    </source>
</evidence>
<dbReference type="PANTHER" id="PTHR34138">
    <property type="entry name" value="CELL SHAPE-DETERMINING PROTEIN MREC"/>
    <property type="match status" value="1"/>
</dbReference>
<proteinExistence type="inferred from homology"/>
<organism evidence="6">
    <name type="scientific">marine metagenome</name>
    <dbReference type="NCBI Taxonomy" id="408172"/>
    <lineage>
        <taxon>unclassified sequences</taxon>
        <taxon>metagenomes</taxon>
        <taxon>ecological metagenomes</taxon>
    </lineage>
</organism>
<name>A0A381RAF2_9ZZZZ</name>
<evidence type="ECO:0000256" key="2">
    <source>
        <dbReference type="ARBA" id="ARBA00013855"/>
    </source>
</evidence>
<reference evidence="6" key="1">
    <citation type="submission" date="2018-05" db="EMBL/GenBank/DDBJ databases">
        <authorList>
            <person name="Lanie J.A."/>
            <person name="Ng W.-L."/>
            <person name="Kazmierczak K.M."/>
            <person name="Andrzejewski T.M."/>
            <person name="Davidsen T.M."/>
            <person name="Wayne K.J."/>
            <person name="Tettelin H."/>
            <person name="Glass J.I."/>
            <person name="Rusch D."/>
            <person name="Podicherti R."/>
            <person name="Tsui H.-C.T."/>
            <person name="Winkler M.E."/>
        </authorList>
    </citation>
    <scope>NUCLEOTIDE SEQUENCE</scope>
</reference>
<sequence length="284" mass="30926">MVAVPRPAGRSRPTLLLLVAAALTLLTLHFRGAEPLSAFQQGIRDVLDPVRSASERVARPVQSAWHGLFDYDDLRAENERLADELARMRGRRLTGEADKELLERLLGEVDIDYTTLETVVVRILGTPPGNFSSYSLEVDKGQDDGLEEGMAVVTGAGLVGRLEVVDRSRSIVRLATHPEFRMGVRLVGSQDEGLARGGGATGRLVIDAGIRLDAVVKAGEVVVTSGGRSRFPADIPVGRVSDPDDDAEFDRQIIVDPEASLENLSFLNVVLDPVRFDIEPSRRR</sequence>
<dbReference type="PANTHER" id="PTHR34138:SF1">
    <property type="entry name" value="CELL SHAPE-DETERMINING PROTEIN MREC"/>
    <property type="match status" value="1"/>
</dbReference>
<dbReference type="Gene3D" id="2.40.10.340">
    <property type="entry name" value="Rod shape-determining protein MreC, domain 1"/>
    <property type="match status" value="1"/>
</dbReference>
<dbReference type="Pfam" id="PF04085">
    <property type="entry name" value="MreC"/>
    <property type="match status" value="1"/>
</dbReference>
<accession>A0A381RAF2</accession>